<proteinExistence type="inferred from homology"/>
<dbReference type="AlphaFoldDB" id="A0A5J9U362"/>
<keyword evidence="3" id="KW-1185">Reference proteome</keyword>
<dbReference type="Gene3D" id="3.30.559.10">
    <property type="entry name" value="Chloramphenicol acetyltransferase-like domain"/>
    <property type="match status" value="2"/>
</dbReference>
<dbReference type="PANTHER" id="PTHR31147">
    <property type="entry name" value="ACYL TRANSFERASE 4"/>
    <property type="match status" value="1"/>
</dbReference>
<evidence type="ECO:0000313" key="2">
    <source>
        <dbReference type="EMBL" id="TVU17975.1"/>
    </source>
</evidence>
<organism evidence="2 3">
    <name type="scientific">Eragrostis curvula</name>
    <name type="common">weeping love grass</name>
    <dbReference type="NCBI Taxonomy" id="38414"/>
    <lineage>
        <taxon>Eukaryota</taxon>
        <taxon>Viridiplantae</taxon>
        <taxon>Streptophyta</taxon>
        <taxon>Embryophyta</taxon>
        <taxon>Tracheophyta</taxon>
        <taxon>Spermatophyta</taxon>
        <taxon>Magnoliopsida</taxon>
        <taxon>Liliopsida</taxon>
        <taxon>Poales</taxon>
        <taxon>Poaceae</taxon>
        <taxon>PACMAD clade</taxon>
        <taxon>Chloridoideae</taxon>
        <taxon>Eragrostideae</taxon>
        <taxon>Eragrostidinae</taxon>
        <taxon>Eragrostis</taxon>
    </lineage>
</organism>
<dbReference type="Proteomes" id="UP000324897">
    <property type="component" value="Chromosome 7"/>
</dbReference>
<evidence type="ECO:0000313" key="3">
    <source>
        <dbReference type="Proteomes" id="UP000324897"/>
    </source>
</evidence>
<dbReference type="Gramene" id="TVU17975">
    <property type="protein sequence ID" value="TVU17975"/>
    <property type="gene ID" value="EJB05_34037"/>
</dbReference>
<accession>A0A5J9U362</accession>
<dbReference type="InterPro" id="IPR050898">
    <property type="entry name" value="Plant_acyltransferase"/>
</dbReference>
<dbReference type="InterPro" id="IPR023213">
    <property type="entry name" value="CAT-like_dom_sf"/>
</dbReference>
<name>A0A5J9U362_9POAL</name>
<evidence type="ECO:0000256" key="1">
    <source>
        <dbReference type="ARBA" id="ARBA00009861"/>
    </source>
</evidence>
<dbReference type="GO" id="GO:0016747">
    <property type="term" value="F:acyltransferase activity, transferring groups other than amino-acyl groups"/>
    <property type="evidence" value="ECO:0007669"/>
    <property type="project" value="UniProtKB-ARBA"/>
</dbReference>
<dbReference type="EMBL" id="RWGY01000029">
    <property type="protein sequence ID" value="TVU17975.1"/>
    <property type="molecule type" value="Genomic_DNA"/>
</dbReference>
<protein>
    <submittedName>
        <fullName evidence="2">Uncharacterized protein</fullName>
    </submittedName>
</protein>
<gene>
    <name evidence="2" type="ORF">EJB05_34037</name>
</gene>
<reference evidence="2 3" key="1">
    <citation type="journal article" date="2019" name="Sci. Rep.">
        <title>A high-quality genome of Eragrostis curvula grass provides insights into Poaceae evolution and supports new strategies to enhance forage quality.</title>
        <authorList>
            <person name="Carballo J."/>
            <person name="Santos B.A.C.M."/>
            <person name="Zappacosta D."/>
            <person name="Garbus I."/>
            <person name="Selva J.P."/>
            <person name="Gallo C.A."/>
            <person name="Diaz A."/>
            <person name="Albertini E."/>
            <person name="Caccamo M."/>
            <person name="Echenique V."/>
        </authorList>
    </citation>
    <scope>NUCLEOTIDE SEQUENCE [LARGE SCALE GENOMIC DNA]</scope>
    <source>
        <strain evidence="3">cv. Victoria</strain>
        <tissue evidence="2">Leaf</tissue>
    </source>
</reference>
<dbReference type="OrthoDB" id="444127at2759"/>
<comment type="similarity">
    <text evidence="1">Belongs to the plant acyltransferase family.</text>
</comment>
<sequence length="437" mass="47635">MGSIGFPVTRTNRSLLAPSSATPRETLRLSVIDRVAGLRHLVRSLHVFDGAARVEGEALAPAPAKTVREALGKALVDYYPFAGRFVEEGGETRVACTGEGAWFVEAAAACTLEEVRHLDHPMLIPKEDLLPEPAPDVPPLDMPLTMQVTEFTCGGFVVGLISVHTIADGLGAGQFINAVADYARGLPKPRVTPIWARDLIPDPPKMPAPPPKLELLDLRYFTVDLGPDHIAKVKSRFFESTGQHCSAFDVCIAKTWQARNRALLLDSSFAGAGDDADRPVHVCFFANTRHLLPPPAAGSFYCNCFYPVTATRPAGEVARADVVEVVRAIRDAKARLPADFARWAAGGFERDPYELTFTYDSLFVSDWTQLGFLEADYGWGTPVNVVPFSYHPFMAVAVIGSPPAPKAGKRIMTMCVEERHLSEFQEQMNAFAAGNQQ</sequence>
<comment type="caution">
    <text evidence="2">The sequence shown here is derived from an EMBL/GenBank/DDBJ whole genome shotgun (WGS) entry which is preliminary data.</text>
</comment>
<dbReference type="PANTHER" id="PTHR31147:SF54">
    <property type="entry name" value="OS10G0105900 PROTEIN"/>
    <property type="match status" value="1"/>
</dbReference>
<dbReference type="Pfam" id="PF02458">
    <property type="entry name" value="Transferase"/>
    <property type="match status" value="1"/>
</dbReference>
<feature type="non-terminal residue" evidence="2">
    <location>
        <position position="1"/>
    </location>
</feature>